<dbReference type="CDD" id="cd16352">
    <property type="entry name" value="CheD"/>
    <property type="match status" value="1"/>
</dbReference>
<evidence type="ECO:0008006" key="4">
    <source>
        <dbReference type="Google" id="ProtNLM"/>
    </source>
</evidence>
<dbReference type="InterPro" id="IPR038592">
    <property type="entry name" value="CheD-like_sf"/>
</dbReference>
<dbReference type="PANTHER" id="PTHR35147:SF1">
    <property type="entry name" value="CHEMORECEPTOR GLUTAMINE DEAMIDASE CHED-RELATED"/>
    <property type="match status" value="1"/>
</dbReference>
<protein>
    <recommendedName>
        <fullName evidence="4">Chemoreceptor glutamine deamidase CheD</fullName>
    </recommendedName>
</protein>
<organism evidence="3">
    <name type="scientific">Thermosulfurimonas dismutans</name>
    <dbReference type="NCBI Taxonomy" id="999894"/>
    <lineage>
        <taxon>Bacteria</taxon>
        <taxon>Pseudomonadati</taxon>
        <taxon>Thermodesulfobacteriota</taxon>
        <taxon>Thermodesulfobacteria</taxon>
        <taxon>Thermodesulfobacteriales</taxon>
        <taxon>Thermodesulfobacteriaceae</taxon>
        <taxon>Thermosulfurimonas</taxon>
    </lineage>
</organism>
<evidence type="ECO:0000256" key="1">
    <source>
        <dbReference type="ARBA" id="ARBA00022500"/>
    </source>
</evidence>
<dbReference type="AlphaFoldDB" id="A0A7C3GEH8"/>
<keyword evidence="2" id="KW-0378">Hydrolase</keyword>
<name>A0A7C3GEH8_9BACT</name>
<accession>A0A7C3GEH8</accession>
<dbReference type="InterPro" id="IPR005659">
    <property type="entry name" value="Chemorcpt_Glu_NH3ase_CheD"/>
</dbReference>
<dbReference type="Pfam" id="PF03975">
    <property type="entry name" value="CheD"/>
    <property type="match status" value="1"/>
</dbReference>
<gene>
    <name evidence="3" type="ORF">ENJ40_03845</name>
</gene>
<dbReference type="Proteomes" id="UP000886043">
    <property type="component" value="Unassembled WGS sequence"/>
</dbReference>
<sequence length="157" mass="17269">MKPLLVEQGTFRITRSAEEVLYTKNLGACVAVGFLDQESGVAALVEYILPEKRGLKTPEGFPAFFAEEGLPLVVEEFKKQGGDPSRAKVVVAGGGRFKKSPRWLDIGSKNLAAARFFLRRLGILPLAEKTGLPFPQRMEVSLKGGIRVHTLDQVESW</sequence>
<reference evidence="3" key="1">
    <citation type="journal article" date="2020" name="mSystems">
        <title>Genome- and Community-Level Interaction Insights into Carbon Utilization and Element Cycling Functions of Hydrothermarchaeota in Hydrothermal Sediment.</title>
        <authorList>
            <person name="Zhou Z."/>
            <person name="Liu Y."/>
            <person name="Xu W."/>
            <person name="Pan J."/>
            <person name="Luo Z.H."/>
            <person name="Li M."/>
        </authorList>
    </citation>
    <scope>NUCLEOTIDE SEQUENCE [LARGE SCALE GENOMIC DNA]</scope>
    <source>
        <strain evidence="3">HyVt-483</strain>
    </source>
</reference>
<keyword evidence="1" id="KW-0145">Chemotaxis</keyword>
<evidence type="ECO:0000256" key="2">
    <source>
        <dbReference type="ARBA" id="ARBA00022801"/>
    </source>
</evidence>
<comment type="caution">
    <text evidence="3">The sequence shown here is derived from an EMBL/GenBank/DDBJ whole genome shotgun (WGS) entry which is preliminary data.</text>
</comment>
<dbReference type="InterPro" id="IPR011324">
    <property type="entry name" value="Cytotoxic_necrot_fac-like_cat"/>
</dbReference>
<dbReference type="PANTHER" id="PTHR35147">
    <property type="entry name" value="CHEMORECEPTOR GLUTAMINE DEAMIDASE CHED-RELATED"/>
    <property type="match status" value="1"/>
</dbReference>
<dbReference type="Gene3D" id="3.30.1330.200">
    <property type="match status" value="1"/>
</dbReference>
<dbReference type="GO" id="GO:0006935">
    <property type="term" value="P:chemotaxis"/>
    <property type="evidence" value="ECO:0007669"/>
    <property type="project" value="UniProtKB-KW"/>
</dbReference>
<dbReference type="GO" id="GO:0050568">
    <property type="term" value="F:protein-glutamine glutaminase activity"/>
    <property type="evidence" value="ECO:0007669"/>
    <property type="project" value="InterPro"/>
</dbReference>
<dbReference type="SUPFAM" id="SSF64438">
    <property type="entry name" value="CNF1/YfiH-like putative cysteine hydrolases"/>
    <property type="match status" value="1"/>
</dbReference>
<proteinExistence type="predicted"/>
<dbReference type="EMBL" id="DRMH01000046">
    <property type="protein sequence ID" value="HFC97578.1"/>
    <property type="molecule type" value="Genomic_DNA"/>
</dbReference>
<evidence type="ECO:0000313" key="3">
    <source>
        <dbReference type="EMBL" id="HFC97578.1"/>
    </source>
</evidence>